<evidence type="ECO:0000313" key="2">
    <source>
        <dbReference type="EMBL" id="CAB4773154.1"/>
    </source>
</evidence>
<accession>A0A6J6VNP1</accession>
<reference evidence="2" key="1">
    <citation type="submission" date="2020-05" db="EMBL/GenBank/DDBJ databases">
        <authorList>
            <person name="Chiriac C."/>
            <person name="Salcher M."/>
            <person name="Ghai R."/>
            <person name="Kavagutti S V."/>
        </authorList>
    </citation>
    <scope>NUCLEOTIDE SEQUENCE</scope>
</reference>
<sequence length="101" mass="10989">MQEAFANRKRRVVVGQAGEAAWAGDGDAHGSSLGDEATAHELGDGTLGPWRSARFERGPHAQTHEPQHFFDDVDVGELLAQDRIVVHTGGLRRLDQHIRAA</sequence>
<dbReference type="EMBL" id="CAEZYR010000199">
    <property type="protein sequence ID" value="CAB4773154.1"/>
    <property type="molecule type" value="Genomic_DNA"/>
</dbReference>
<feature type="region of interest" description="Disordered" evidence="1">
    <location>
        <begin position="18"/>
        <end position="53"/>
    </location>
</feature>
<dbReference type="AlphaFoldDB" id="A0A6J6VNP1"/>
<organism evidence="2">
    <name type="scientific">freshwater metagenome</name>
    <dbReference type="NCBI Taxonomy" id="449393"/>
    <lineage>
        <taxon>unclassified sequences</taxon>
        <taxon>metagenomes</taxon>
        <taxon>ecological metagenomes</taxon>
    </lineage>
</organism>
<name>A0A6J6VNP1_9ZZZZ</name>
<proteinExistence type="predicted"/>
<evidence type="ECO:0000256" key="1">
    <source>
        <dbReference type="SAM" id="MobiDB-lite"/>
    </source>
</evidence>
<gene>
    <name evidence="2" type="ORF">UFOPK2754_03209</name>
</gene>
<protein>
    <submittedName>
        <fullName evidence="2">Unannotated protein</fullName>
    </submittedName>
</protein>